<feature type="transmembrane region" description="Helical" evidence="1">
    <location>
        <begin position="260"/>
        <end position="285"/>
    </location>
</feature>
<evidence type="ECO:0000256" key="1">
    <source>
        <dbReference type="SAM" id="Phobius"/>
    </source>
</evidence>
<dbReference type="Proteomes" id="UP000198461">
    <property type="component" value="Unassembled WGS sequence"/>
</dbReference>
<feature type="transmembrane region" description="Helical" evidence="1">
    <location>
        <begin position="103"/>
        <end position="123"/>
    </location>
</feature>
<protein>
    <submittedName>
        <fullName evidence="2">Predicted membrane protein</fullName>
    </submittedName>
</protein>
<feature type="transmembrane region" description="Helical" evidence="1">
    <location>
        <begin position="161"/>
        <end position="184"/>
    </location>
</feature>
<keyword evidence="1" id="KW-1133">Transmembrane helix</keyword>
<keyword evidence="1" id="KW-0812">Transmembrane</keyword>
<reference evidence="2 3" key="1">
    <citation type="submission" date="2016-11" db="EMBL/GenBank/DDBJ databases">
        <authorList>
            <person name="Jaros S."/>
            <person name="Januszkiewicz K."/>
            <person name="Wedrychowicz H."/>
        </authorList>
    </citation>
    <scope>NUCLEOTIDE SEQUENCE [LARGE SCALE GENOMIC DNA]</scope>
    <source>
        <strain evidence="2 3">DSM 17737</strain>
    </source>
</reference>
<feature type="transmembrane region" description="Helical" evidence="1">
    <location>
        <begin position="52"/>
        <end position="71"/>
    </location>
</feature>
<keyword evidence="3" id="KW-1185">Reference proteome</keyword>
<feature type="transmembrane region" description="Helical" evidence="1">
    <location>
        <begin position="20"/>
        <end position="45"/>
    </location>
</feature>
<dbReference type="AlphaFoldDB" id="A0A1N6FBN5"/>
<accession>A0A1N6FBN5</accession>
<dbReference type="STRING" id="364032.SAMN05443662_1011"/>
<evidence type="ECO:0000313" key="3">
    <source>
        <dbReference type="Proteomes" id="UP000198461"/>
    </source>
</evidence>
<feature type="transmembrane region" description="Helical" evidence="1">
    <location>
        <begin position="228"/>
        <end position="248"/>
    </location>
</feature>
<feature type="transmembrane region" description="Helical" evidence="1">
    <location>
        <begin position="205"/>
        <end position="222"/>
    </location>
</feature>
<proteinExistence type="predicted"/>
<keyword evidence="1" id="KW-0472">Membrane</keyword>
<evidence type="ECO:0000313" key="2">
    <source>
        <dbReference type="EMBL" id="SIN92652.1"/>
    </source>
</evidence>
<dbReference type="EMBL" id="FSRE01000002">
    <property type="protein sequence ID" value="SIN92652.1"/>
    <property type="molecule type" value="Genomic_DNA"/>
</dbReference>
<sequence length="302" mass="32972">MLFLARYVLQGPRQGYLATAGLSALTLWFAPVGFLLGAVIALVTIRVGVKEGFQLALVASAIQLVLAQFVLGAPWPGMAGIGEFILPAWGLAWFFLRTRDLASIILAAVWLMGTLVIGFHLLVADPVAWWTQVFNTLLTPAMEQANMQAPDPQALQIMAKMATMLIAMSLVIVFVSMLFVALWWDAALYAQGAFQKAFHTLSLPRSLAWLAGLVALAGLLTGPDQAGLIADLFGVLSAGLMFQGLAVVHSLVEQRQMSSSWLFGLYVLLFLFPQTIMVLAMVALLDMWLDFRQRYAPNNNED</sequence>
<dbReference type="OrthoDB" id="5659946at2"/>
<dbReference type="RefSeq" id="WP_074201282.1">
    <property type="nucleotide sequence ID" value="NZ_FSRE01000002.1"/>
</dbReference>
<dbReference type="InterPro" id="IPR018710">
    <property type="entry name" value="DUF2232"/>
</dbReference>
<organism evidence="2 3">
    <name type="scientific">Sulfurivirga caldicuralii</name>
    <dbReference type="NCBI Taxonomy" id="364032"/>
    <lineage>
        <taxon>Bacteria</taxon>
        <taxon>Pseudomonadati</taxon>
        <taxon>Pseudomonadota</taxon>
        <taxon>Gammaproteobacteria</taxon>
        <taxon>Thiotrichales</taxon>
        <taxon>Piscirickettsiaceae</taxon>
        <taxon>Sulfurivirga</taxon>
    </lineage>
</organism>
<gene>
    <name evidence="2" type="ORF">SAMN05443662_1011</name>
</gene>
<name>A0A1N6FBN5_9GAMM</name>
<feature type="transmembrane region" description="Helical" evidence="1">
    <location>
        <begin position="77"/>
        <end position="96"/>
    </location>
</feature>
<dbReference type="Pfam" id="PF09991">
    <property type="entry name" value="DUF2232"/>
    <property type="match status" value="1"/>
</dbReference>